<accession>A0A7C8QRJ9</accession>
<comment type="caution">
    <text evidence="1">The sequence shown here is derived from an EMBL/GenBank/DDBJ whole genome shotgun (WGS) entry which is preliminary data.</text>
</comment>
<dbReference type="Proteomes" id="UP000472727">
    <property type="component" value="Unassembled WGS sequence"/>
</dbReference>
<evidence type="ECO:0000313" key="1">
    <source>
        <dbReference type="EMBL" id="KAF3220067.1"/>
    </source>
</evidence>
<sequence>MAEGHRIKTMDNLSLTLFSGEQLFPHNLSSTSTDNAVVTEDNIYGMVRGLVGVIWGPPQPFSDGSRRGVRPINALRPIDGRGPSYQDDGQPLARIIQRAARGATVLRNLSLTSADERGLVEDYIDTASAPAISSLKMDDVTGFIRGPPHIRRALWPINGRGSSYQDDGQPLVRIIQRAVRGRLYFATIL</sequence>
<gene>
    <name evidence="1" type="ORF">TWF106_006814</name>
</gene>
<organism evidence="1 2">
    <name type="scientific">Orbilia oligospora</name>
    <name type="common">Nematode-trapping fungus</name>
    <name type="synonym">Arthrobotrys oligospora</name>
    <dbReference type="NCBI Taxonomy" id="2813651"/>
    <lineage>
        <taxon>Eukaryota</taxon>
        <taxon>Fungi</taxon>
        <taxon>Dikarya</taxon>
        <taxon>Ascomycota</taxon>
        <taxon>Pezizomycotina</taxon>
        <taxon>Orbiliomycetes</taxon>
        <taxon>Orbiliales</taxon>
        <taxon>Orbiliaceae</taxon>
        <taxon>Orbilia</taxon>
    </lineage>
</organism>
<protein>
    <submittedName>
        <fullName evidence="1">Uncharacterized protein</fullName>
    </submittedName>
</protein>
<name>A0A7C8QRJ9_ORBOL</name>
<evidence type="ECO:0000313" key="2">
    <source>
        <dbReference type="Proteomes" id="UP000472727"/>
    </source>
</evidence>
<dbReference type="AlphaFoldDB" id="A0A7C8QRJ9"/>
<dbReference type="EMBL" id="WIWS01000034">
    <property type="protein sequence ID" value="KAF3220067.1"/>
    <property type="molecule type" value="Genomic_DNA"/>
</dbReference>
<proteinExistence type="predicted"/>
<reference evidence="1 2" key="1">
    <citation type="submission" date="2019-06" db="EMBL/GenBank/DDBJ databases">
        <authorList>
            <person name="Palmer J.M."/>
        </authorList>
    </citation>
    <scope>NUCLEOTIDE SEQUENCE [LARGE SCALE GENOMIC DNA]</scope>
    <source>
        <strain evidence="1 2">TWF106</strain>
    </source>
</reference>